<dbReference type="AlphaFoldDB" id="K0TRC7"/>
<keyword evidence="2" id="KW-1185">Reference proteome</keyword>
<feature type="non-terminal residue" evidence="1">
    <location>
        <position position="1"/>
    </location>
</feature>
<evidence type="ECO:0000313" key="2">
    <source>
        <dbReference type="Proteomes" id="UP000266841"/>
    </source>
</evidence>
<dbReference type="Proteomes" id="UP000266841">
    <property type="component" value="Unassembled WGS sequence"/>
</dbReference>
<dbReference type="EMBL" id="AGNL01000704">
    <property type="protein sequence ID" value="EJK77567.1"/>
    <property type="molecule type" value="Genomic_DNA"/>
</dbReference>
<evidence type="ECO:0000313" key="1">
    <source>
        <dbReference type="EMBL" id="EJK77567.1"/>
    </source>
</evidence>
<name>K0TRC7_THAOC</name>
<organism evidence="1 2">
    <name type="scientific">Thalassiosira oceanica</name>
    <name type="common">Marine diatom</name>
    <dbReference type="NCBI Taxonomy" id="159749"/>
    <lineage>
        <taxon>Eukaryota</taxon>
        <taxon>Sar</taxon>
        <taxon>Stramenopiles</taxon>
        <taxon>Ochrophyta</taxon>
        <taxon>Bacillariophyta</taxon>
        <taxon>Coscinodiscophyceae</taxon>
        <taxon>Thalassiosirophycidae</taxon>
        <taxon>Thalassiosirales</taxon>
        <taxon>Thalassiosiraceae</taxon>
        <taxon>Thalassiosira</taxon>
    </lineage>
</organism>
<comment type="caution">
    <text evidence="1">The sequence shown here is derived from an EMBL/GenBank/DDBJ whole genome shotgun (WGS) entry which is preliminary data.</text>
</comment>
<dbReference type="OrthoDB" id="10070822at2759"/>
<protein>
    <submittedName>
        <fullName evidence="1">Uncharacterized protein</fullName>
    </submittedName>
</protein>
<accession>K0TRC7</accession>
<sequence>QTDKACLPGPEWENSVTGNRTLVSRVTGGDTSHYTITD</sequence>
<reference evidence="1 2" key="1">
    <citation type="journal article" date="2012" name="Genome Biol.">
        <title>Genome and low-iron response of an oceanic diatom adapted to chronic iron limitation.</title>
        <authorList>
            <person name="Lommer M."/>
            <person name="Specht M."/>
            <person name="Roy A.S."/>
            <person name="Kraemer L."/>
            <person name="Andreson R."/>
            <person name="Gutowska M.A."/>
            <person name="Wolf J."/>
            <person name="Bergner S.V."/>
            <person name="Schilhabel M.B."/>
            <person name="Klostermeier U.C."/>
            <person name="Beiko R.G."/>
            <person name="Rosenstiel P."/>
            <person name="Hippler M."/>
            <person name="Laroche J."/>
        </authorList>
    </citation>
    <scope>NUCLEOTIDE SEQUENCE [LARGE SCALE GENOMIC DNA]</scope>
    <source>
        <strain evidence="1 2">CCMP1005</strain>
    </source>
</reference>
<gene>
    <name evidence="1" type="ORF">THAOC_00594</name>
</gene>
<proteinExistence type="predicted"/>